<keyword evidence="3" id="KW-0489">Methyltransferase</keyword>
<keyword evidence="4" id="KW-1185">Reference proteome</keyword>
<reference evidence="3 4" key="1">
    <citation type="journal article" date="2019" name="Nat. Ecol. Evol.">
        <title>Megaphylogeny resolves global patterns of mushroom evolution.</title>
        <authorList>
            <person name="Varga T."/>
            <person name="Krizsan K."/>
            <person name="Foldi C."/>
            <person name="Dima B."/>
            <person name="Sanchez-Garcia M."/>
            <person name="Sanchez-Ramirez S."/>
            <person name="Szollosi G.J."/>
            <person name="Szarkandi J.G."/>
            <person name="Papp V."/>
            <person name="Albert L."/>
            <person name="Andreopoulos W."/>
            <person name="Angelini C."/>
            <person name="Antonin V."/>
            <person name="Barry K.W."/>
            <person name="Bougher N.L."/>
            <person name="Buchanan P."/>
            <person name="Buyck B."/>
            <person name="Bense V."/>
            <person name="Catcheside P."/>
            <person name="Chovatia M."/>
            <person name="Cooper J."/>
            <person name="Damon W."/>
            <person name="Desjardin D."/>
            <person name="Finy P."/>
            <person name="Geml J."/>
            <person name="Haridas S."/>
            <person name="Hughes K."/>
            <person name="Justo A."/>
            <person name="Karasinski D."/>
            <person name="Kautmanova I."/>
            <person name="Kiss B."/>
            <person name="Kocsube S."/>
            <person name="Kotiranta H."/>
            <person name="LaButti K.M."/>
            <person name="Lechner B.E."/>
            <person name="Liimatainen K."/>
            <person name="Lipzen A."/>
            <person name="Lukacs Z."/>
            <person name="Mihaltcheva S."/>
            <person name="Morgado L.N."/>
            <person name="Niskanen T."/>
            <person name="Noordeloos M.E."/>
            <person name="Ohm R.A."/>
            <person name="Ortiz-Santana B."/>
            <person name="Ovrebo C."/>
            <person name="Racz N."/>
            <person name="Riley R."/>
            <person name="Savchenko A."/>
            <person name="Shiryaev A."/>
            <person name="Soop K."/>
            <person name="Spirin V."/>
            <person name="Szebenyi C."/>
            <person name="Tomsovsky M."/>
            <person name="Tulloss R.E."/>
            <person name="Uehling J."/>
            <person name="Grigoriev I.V."/>
            <person name="Vagvolgyi C."/>
            <person name="Papp T."/>
            <person name="Martin F.M."/>
            <person name="Miettinen O."/>
            <person name="Hibbett D.S."/>
            <person name="Nagy L.G."/>
        </authorList>
    </citation>
    <scope>NUCLEOTIDE SEQUENCE [LARGE SCALE GENOMIC DNA]</scope>
    <source>
        <strain evidence="3 4">CBS 166.37</strain>
    </source>
</reference>
<gene>
    <name evidence="3" type="ORF">BDQ12DRAFT_691806</name>
</gene>
<dbReference type="InterPro" id="IPR041698">
    <property type="entry name" value="Methyltransf_25"/>
</dbReference>
<dbReference type="PANTHER" id="PTHR43464:SF89">
    <property type="entry name" value="METHYLTRANSFERASE"/>
    <property type="match status" value="1"/>
</dbReference>
<dbReference type="InterPro" id="IPR029063">
    <property type="entry name" value="SAM-dependent_MTases_sf"/>
</dbReference>
<evidence type="ECO:0000313" key="4">
    <source>
        <dbReference type="Proteomes" id="UP000308652"/>
    </source>
</evidence>
<dbReference type="SUPFAM" id="SSF53335">
    <property type="entry name" value="S-adenosyl-L-methionine-dependent methyltransferases"/>
    <property type="match status" value="1"/>
</dbReference>
<feature type="region of interest" description="Disordered" evidence="1">
    <location>
        <begin position="1"/>
        <end position="21"/>
    </location>
</feature>
<dbReference type="AlphaFoldDB" id="A0A5C3LLX4"/>
<dbReference type="EMBL" id="ML213659">
    <property type="protein sequence ID" value="TFK32926.1"/>
    <property type="molecule type" value="Genomic_DNA"/>
</dbReference>
<dbReference type="Proteomes" id="UP000308652">
    <property type="component" value="Unassembled WGS sequence"/>
</dbReference>
<evidence type="ECO:0000313" key="3">
    <source>
        <dbReference type="EMBL" id="TFK32926.1"/>
    </source>
</evidence>
<dbReference type="Pfam" id="PF13649">
    <property type="entry name" value="Methyltransf_25"/>
    <property type="match status" value="1"/>
</dbReference>
<evidence type="ECO:0000256" key="1">
    <source>
        <dbReference type="SAM" id="MobiDB-lite"/>
    </source>
</evidence>
<feature type="domain" description="Methyltransferase" evidence="2">
    <location>
        <begin position="68"/>
        <end position="159"/>
    </location>
</feature>
<proteinExistence type="predicted"/>
<dbReference type="GO" id="GO:0010420">
    <property type="term" value="F:polyprenyldihydroxybenzoate methyltransferase activity"/>
    <property type="evidence" value="ECO:0007669"/>
    <property type="project" value="TreeGrafter"/>
</dbReference>
<sequence>MTDKITANVPEKSESEGASTAEDLKTIVESGYDAIAPTYLAWSAPRPTTTRIAYLTKLITLLPLGASVLELGCGAGVPSTQLLTQHDLKVTGVDISAAQIALAREHVPKATLIHVDMMKLTFEPESFNAVVAFYSIFHLPREEQGEMVKQIVGWLKPGGILLFNLGTEEGDQIRDDWMGTKMFSTGLGLEGNREMLKKSAVGLDVEDEVAAEKVGSMEVMFHWVWAVKKIGDGEDGQQKNS</sequence>
<organism evidence="3 4">
    <name type="scientific">Crucibulum laeve</name>
    <dbReference type="NCBI Taxonomy" id="68775"/>
    <lineage>
        <taxon>Eukaryota</taxon>
        <taxon>Fungi</taxon>
        <taxon>Dikarya</taxon>
        <taxon>Basidiomycota</taxon>
        <taxon>Agaricomycotina</taxon>
        <taxon>Agaricomycetes</taxon>
        <taxon>Agaricomycetidae</taxon>
        <taxon>Agaricales</taxon>
        <taxon>Agaricineae</taxon>
        <taxon>Nidulariaceae</taxon>
        <taxon>Crucibulum</taxon>
    </lineage>
</organism>
<dbReference type="PANTHER" id="PTHR43464">
    <property type="entry name" value="METHYLTRANSFERASE"/>
    <property type="match status" value="1"/>
</dbReference>
<keyword evidence="3" id="KW-0808">Transferase</keyword>
<dbReference type="STRING" id="68775.A0A5C3LLX4"/>
<evidence type="ECO:0000259" key="2">
    <source>
        <dbReference type="Pfam" id="PF13649"/>
    </source>
</evidence>
<protein>
    <submittedName>
        <fullName evidence="3">S-adenosyl-L-methionine-dependent methyltransferase</fullName>
    </submittedName>
</protein>
<dbReference type="Gene3D" id="3.40.50.150">
    <property type="entry name" value="Vaccinia Virus protein VP39"/>
    <property type="match status" value="1"/>
</dbReference>
<dbReference type="GO" id="GO:0032259">
    <property type="term" value="P:methylation"/>
    <property type="evidence" value="ECO:0007669"/>
    <property type="project" value="UniProtKB-KW"/>
</dbReference>
<dbReference type="CDD" id="cd02440">
    <property type="entry name" value="AdoMet_MTases"/>
    <property type="match status" value="1"/>
</dbReference>
<accession>A0A5C3LLX4</accession>
<dbReference type="OrthoDB" id="540004at2759"/>
<name>A0A5C3LLX4_9AGAR</name>